<dbReference type="Proteomes" id="UP000597459">
    <property type="component" value="Unassembled WGS sequence"/>
</dbReference>
<feature type="chain" id="PRO_5037401563" evidence="5">
    <location>
        <begin position="20"/>
        <end position="156"/>
    </location>
</feature>
<keyword evidence="3 5" id="KW-0732">Signal</keyword>
<reference evidence="6" key="1">
    <citation type="submission" date="2019-11" db="EMBL/GenBank/DDBJ databases">
        <title>Description of new Acetobacter species.</title>
        <authorList>
            <person name="Cleenwerck I."/>
            <person name="Sombolestani A.S."/>
        </authorList>
    </citation>
    <scope>NUCLEOTIDE SEQUENCE</scope>
    <source>
        <strain evidence="6">LMG 1626</strain>
    </source>
</reference>
<evidence type="ECO:0000256" key="4">
    <source>
        <dbReference type="ARBA" id="ARBA00022764"/>
    </source>
</evidence>
<dbReference type="InterPro" id="IPR012899">
    <property type="entry name" value="LTXXQ"/>
</dbReference>
<comment type="caution">
    <text evidence="6">The sequence shown here is derived from an EMBL/GenBank/DDBJ whole genome shotgun (WGS) entry which is preliminary data.</text>
</comment>
<dbReference type="EMBL" id="WOTH01000038">
    <property type="protein sequence ID" value="NHO54923.1"/>
    <property type="molecule type" value="Genomic_DNA"/>
</dbReference>
<dbReference type="InterPro" id="IPR025961">
    <property type="entry name" value="Metal_resist"/>
</dbReference>
<evidence type="ECO:0000256" key="2">
    <source>
        <dbReference type="ARBA" id="ARBA00008441"/>
    </source>
</evidence>
<keyword evidence="4" id="KW-0574">Periplasm</keyword>
<accession>A0A967ECR9</accession>
<evidence type="ECO:0000256" key="1">
    <source>
        <dbReference type="ARBA" id="ARBA00004418"/>
    </source>
</evidence>
<name>A0A967ECR9_9PROT</name>
<comment type="subcellular location">
    <subcellularLocation>
        <location evidence="1">Periplasm</location>
    </subcellularLocation>
</comment>
<protein>
    <submittedName>
        <fullName evidence="6">Periplasmic heavy metal sensor</fullName>
    </submittedName>
</protein>
<evidence type="ECO:0000256" key="5">
    <source>
        <dbReference type="SAM" id="SignalP"/>
    </source>
</evidence>
<organism evidence="6 7">
    <name type="scientific">Acetobacter estunensis</name>
    <dbReference type="NCBI Taxonomy" id="104097"/>
    <lineage>
        <taxon>Bacteria</taxon>
        <taxon>Pseudomonadati</taxon>
        <taxon>Pseudomonadota</taxon>
        <taxon>Alphaproteobacteria</taxon>
        <taxon>Acetobacterales</taxon>
        <taxon>Acetobacteraceae</taxon>
        <taxon>Acetobacter</taxon>
    </lineage>
</organism>
<dbReference type="PANTHER" id="PTHR38102:SF1">
    <property type="entry name" value="PERIPLASMIC CHAPERONE SPY"/>
    <property type="match status" value="1"/>
</dbReference>
<proteinExistence type="inferred from homology"/>
<evidence type="ECO:0000313" key="6">
    <source>
        <dbReference type="EMBL" id="NHO54923.1"/>
    </source>
</evidence>
<dbReference type="PANTHER" id="PTHR38102">
    <property type="entry name" value="PERIPLASMIC CHAPERONE SPY"/>
    <property type="match status" value="1"/>
</dbReference>
<feature type="signal peptide" evidence="5">
    <location>
        <begin position="1"/>
        <end position="19"/>
    </location>
</feature>
<dbReference type="InterPro" id="IPR052211">
    <property type="entry name" value="Cpx_auxiliary_protein"/>
</dbReference>
<gene>
    <name evidence="6" type="ORF">GOB87_13370</name>
</gene>
<comment type="similarity">
    <text evidence="2">Belongs to the CpxP/Spy family.</text>
</comment>
<sequence length="156" mass="17079">MIPMTMLAFGAVASGNAIAAPGNPPPPPMCGGSHGFPMLHGVDLTAEQKTSLKKIFKEGHESGKALHTQERTLHDQIANQLMTPGKIDRSQLDSLVQQQSALHAKEEAARIDTAVKIHDLLTTKQLTEAKDRQDKIKALMDQIHQIDHPEHDDQDD</sequence>
<dbReference type="AlphaFoldDB" id="A0A967ECR9"/>
<keyword evidence="7" id="KW-1185">Reference proteome</keyword>
<evidence type="ECO:0000256" key="3">
    <source>
        <dbReference type="ARBA" id="ARBA00022729"/>
    </source>
</evidence>
<dbReference type="GO" id="GO:0030288">
    <property type="term" value="C:outer membrane-bounded periplasmic space"/>
    <property type="evidence" value="ECO:0007669"/>
    <property type="project" value="TreeGrafter"/>
</dbReference>
<dbReference type="Gene3D" id="1.20.120.1490">
    <property type="match status" value="1"/>
</dbReference>
<dbReference type="CDD" id="cd09916">
    <property type="entry name" value="CpxP_like"/>
    <property type="match status" value="1"/>
</dbReference>
<evidence type="ECO:0000313" key="7">
    <source>
        <dbReference type="Proteomes" id="UP000597459"/>
    </source>
</evidence>
<dbReference type="Pfam" id="PF13801">
    <property type="entry name" value="Metal_resist"/>
    <property type="match status" value="1"/>
</dbReference>
<dbReference type="GO" id="GO:0051082">
    <property type="term" value="F:unfolded protein binding"/>
    <property type="evidence" value="ECO:0007669"/>
    <property type="project" value="TreeGrafter"/>
</dbReference>